<dbReference type="OrthoDB" id="9803641at2"/>
<dbReference type="Proteomes" id="UP000239209">
    <property type="component" value="Unassembled WGS sequence"/>
</dbReference>
<dbReference type="Pfam" id="PF13676">
    <property type="entry name" value="TIR_2"/>
    <property type="match status" value="1"/>
</dbReference>
<proteinExistence type="predicted"/>
<accession>A0A2T0RBX2</accession>
<organism evidence="2 3">
    <name type="scientific">Pseudosporangium ferrugineum</name>
    <dbReference type="NCBI Taxonomy" id="439699"/>
    <lineage>
        <taxon>Bacteria</taxon>
        <taxon>Bacillati</taxon>
        <taxon>Actinomycetota</taxon>
        <taxon>Actinomycetes</taxon>
        <taxon>Micromonosporales</taxon>
        <taxon>Micromonosporaceae</taxon>
        <taxon>Pseudosporangium</taxon>
    </lineage>
</organism>
<sequence length="138" mass="14777">MTTPALFLSHARADAHLVIDVRLAARAAGLRLSTDFARQSEPVAVALAQLIAECAIFAVLLTPGSMHRPWVRWEVTHALRIGKPVAPIADDPGLLLPPPFDRLPRVTHLPLRPAGLLAARLAERLVTALAAGEGALNR</sequence>
<evidence type="ECO:0000313" key="2">
    <source>
        <dbReference type="EMBL" id="PRY18674.1"/>
    </source>
</evidence>
<dbReference type="EMBL" id="PVZG01000046">
    <property type="protein sequence ID" value="PRY18674.1"/>
    <property type="molecule type" value="Genomic_DNA"/>
</dbReference>
<evidence type="ECO:0000259" key="1">
    <source>
        <dbReference type="Pfam" id="PF13676"/>
    </source>
</evidence>
<dbReference type="Gene3D" id="3.40.50.10140">
    <property type="entry name" value="Toll/interleukin-1 receptor homology (TIR) domain"/>
    <property type="match status" value="1"/>
</dbReference>
<gene>
    <name evidence="2" type="ORF">CLV70_1466</name>
</gene>
<keyword evidence="3" id="KW-1185">Reference proteome</keyword>
<reference evidence="2 3" key="1">
    <citation type="submission" date="2018-03" db="EMBL/GenBank/DDBJ databases">
        <title>Genomic Encyclopedia of Archaeal and Bacterial Type Strains, Phase II (KMG-II): from individual species to whole genera.</title>
        <authorList>
            <person name="Goeker M."/>
        </authorList>
    </citation>
    <scope>NUCLEOTIDE SEQUENCE [LARGE SCALE GENOMIC DNA]</scope>
    <source>
        <strain evidence="2 3">DSM 45348</strain>
    </source>
</reference>
<dbReference type="InterPro" id="IPR000157">
    <property type="entry name" value="TIR_dom"/>
</dbReference>
<dbReference type="RefSeq" id="WP_158277935.1">
    <property type="nucleotide sequence ID" value="NZ_PVZG01000046.1"/>
</dbReference>
<dbReference type="SUPFAM" id="SSF52200">
    <property type="entry name" value="Toll/Interleukin receptor TIR domain"/>
    <property type="match status" value="1"/>
</dbReference>
<name>A0A2T0RBX2_9ACTN</name>
<dbReference type="GO" id="GO:0007165">
    <property type="term" value="P:signal transduction"/>
    <property type="evidence" value="ECO:0007669"/>
    <property type="project" value="InterPro"/>
</dbReference>
<dbReference type="InterPro" id="IPR035897">
    <property type="entry name" value="Toll_tir_struct_dom_sf"/>
</dbReference>
<protein>
    <submittedName>
        <fullName evidence="2">TIR domain-containing protein</fullName>
    </submittedName>
</protein>
<dbReference type="AlphaFoldDB" id="A0A2T0RBX2"/>
<comment type="caution">
    <text evidence="2">The sequence shown here is derived from an EMBL/GenBank/DDBJ whole genome shotgun (WGS) entry which is preliminary data.</text>
</comment>
<feature type="domain" description="TIR" evidence="1">
    <location>
        <begin position="7"/>
        <end position="92"/>
    </location>
</feature>
<evidence type="ECO:0000313" key="3">
    <source>
        <dbReference type="Proteomes" id="UP000239209"/>
    </source>
</evidence>